<dbReference type="EMBL" id="AP023081">
    <property type="protein sequence ID" value="BCD85285.1"/>
    <property type="molecule type" value="Genomic_DNA"/>
</dbReference>
<accession>A0AAU7Y141</accession>
<gene>
    <name evidence="2" type="ORF">ABS648_28745</name>
    <name evidence="1" type="ORF">PSm6_16920</name>
</gene>
<dbReference type="AlphaFoldDB" id="A0AAU7Y141"/>
<dbReference type="Gene3D" id="3.30.160.370">
    <property type="entry name" value="Domain of unknown function DUF5064"/>
    <property type="match status" value="1"/>
</dbReference>
<proteinExistence type="predicted"/>
<dbReference type="Pfam" id="PF16703">
    <property type="entry name" value="DUF5064"/>
    <property type="match status" value="1"/>
</dbReference>
<dbReference type="RefSeq" id="WP_021218638.1">
    <property type="nucleotide sequence ID" value="NZ_AP023081.1"/>
</dbReference>
<dbReference type="InterPro" id="IPR032024">
    <property type="entry name" value="DUF5064"/>
</dbReference>
<sequence>MFRPGHLEIIRDPVGPWPGYHIDLDYEVEQRDWETYVRFDLRGEIDGRPFQECFELHRDVAYNFLQSACRRLRHHGLEPHLMVPLAGHRDHERVFADLREKLHAEPGTPVDLERFLLERP</sequence>
<reference evidence="2" key="2">
    <citation type="submission" date="2023-08" db="EMBL/GenBank/DDBJ databases">
        <title>Increased levels of nutrients transform a symbiont into a lethal pathobiont.</title>
        <authorList>
            <person name="Lachnit T."/>
            <person name="Ulrich L."/>
            <person name="Willmer F.M."/>
            <person name="Hasenbein T."/>
            <person name="Steiner L.X."/>
            <person name="Wolters M."/>
            <person name="Herbst E.M."/>
            <person name="Deines P."/>
        </authorList>
    </citation>
    <scope>NUCLEOTIDE SEQUENCE</scope>
    <source>
        <strain evidence="2">T3</strain>
    </source>
</reference>
<keyword evidence="3" id="KW-1185">Reference proteome</keyword>
<evidence type="ECO:0000313" key="1">
    <source>
        <dbReference type="EMBL" id="BCD85285.1"/>
    </source>
</evidence>
<evidence type="ECO:0000313" key="2">
    <source>
        <dbReference type="EMBL" id="XBY63876.1"/>
    </source>
</evidence>
<dbReference type="EMBL" id="CP158373">
    <property type="protein sequence ID" value="XBY63876.1"/>
    <property type="molecule type" value="Genomic_DNA"/>
</dbReference>
<evidence type="ECO:0000313" key="3">
    <source>
        <dbReference type="Proteomes" id="UP001064896"/>
    </source>
</evidence>
<organism evidence="2">
    <name type="scientific">Pseudomonas solani</name>
    <dbReference type="NCBI Taxonomy" id="2731552"/>
    <lineage>
        <taxon>Bacteria</taxon>
        <taxon>Pseudomonadati</taxon>
        <taxon>Pseudomonadota</taxon>
        <taxon>Gammaproteobacteria</taxon>
        <taxon>Pseudomonadales</taxon>
        <taxon>Pseudomonadaceae</taxon>
        <taxon>Pseudomonas</taxon>
    </lineage>
</organism>
<protein>
    <submittedName>
        <fullName evidence="1">DUF5064 domain-containing protein</fullName>
    </submittedName>
    <submittedName>
        <fullName evidence="2">DUF5064 family protein</fullName>
    </submittedName>
</protein>
<name>A0AAU7Y141_9PSED</name>
<dbReference type="Proteomes" id="UP001064896">
    <property type="component" value="Chromosome"/>
</dbReference>
<reference evidence="1" key="1">
    <citation type="submission" date="2020-05" db="EMBL/GenBank/DDBJ databases">
        <title>Complete genome sequence of Pseudomonas sp. Sm006.</title>
        <authorList>
            <person name="Takeuchi K."/>
            <person name="Someya N."/>
        </authorList>
    </citation>
    <scope>NUCLEOTIDE SEQUENCE</scope>
    <source>
        <strain evidence="1">Sm006</strain>
    </source>
</reference>